<name>A0A3E0MHW8_MICAE</name>
<evidence type="ECO:0000313" key="1">
    <source>
        <dbReference type="EMBL" id="REJ58972.1"/>
    </source>
</evidence>
<gene>
    <name evidence="1" type="ORF">DWQ56_07565</name>
</gene>
<organism evidence="1 2">
    <name type="scientific">Microcystis aeruginosa DA14</name>
    <dbReference type="NCBI Taxonomy" id="1987506"/>
    <lineage>
        <taxon>Bacteria</taxon>
        <taxon>Bacillati</taxon>
        <taxon>Cyanobacteriota</taxon>
        <taxon>Cyanophyceae</taxon>
        <taxon>Oscillatoriophycideae</taxon>
        <taxon>Chroococcales</taxon>
        <taxon>Microcystaceae</taxon>
        <taxon>Microcystis</taxon>
    </lineage>
</organism>
<accession>A0A3E0MHW8</accession>
<comment type="caution">
    <text evidence="1">The sequence shown here is derived from an EMBL/GenBank/DDBJ whole genome shotgun (WGS) entry which is preliminary data.</text>
</comment>
<sequence length="268" mass="30197">MIQNLVLRIISLLVETLASVLSPAEQHIKAGLFDSNDSSNLPIIVLTLGCFTISQQPGENTSNQPRPEEFRQELNVSQQNPLVPYTLAKTPLQGTVQCKVLLREGTATEAEIWLREKQDFTINYKTKECNFTYDISQAESILFIYSFVGIFSLRNFEQELFIEVQAASTNELEKLTALIAGSILTHHDQLIEAYNQDPTYKTEYNADSLRILAQLRQIQFLAGNPADTSSIKMKLKFLVTGQLKATRAISEEFGIIEKIEIIEPTVRP</sequence>
<evidence type="ECO:0000313" key="2">
    <source>
        <dbReference type="Proteomes" id="UP000256301"/>
    </source>
</evidence>
<proteinExistence type="predicted"/>
<dbReference type="EMBL" id="QQWE01000002">
    <property type="protein sequence ID" value="REJ58972.1"/>
    <property type="molecule type" value="Genomic_DNA"/>
</dbReference>
<protein>
    <submittedName>
        <fullName evidence="1">Uncharacterized protein</fullName>
    </submittedName>
</protein>
<dbReference type="AlphaFoldDB" id="A0A3E0MHW8"/>
<reference evidence="1 2" key="1">
    <citation type="submission" date="2017-08" db="EMBL/GenBank/DDBJ databases">
        <title>Functional genomic and metabolic studies of the symbiotic interactions of six Microcystis-dominated communities.</title>
        <authorList>
            <person name="Li Q."/>
            <person name="Lin F."/>
        </authorList>
    </citation>
    <scope>NUCLEOTIDE SEQUENCE [LARGE SCALE GENOMIC DNA]</scope>
    <source>
        <strain evidence="1">DA14</strain>
    </source>
</reference>
<dbReference type="Proteomes" id="UP000256301">
    <property type="component" value="Unassembled WGS sequence"/>
</dbReference>